<sequence>MRVIRAEVRALFSRWAEPLFGLSLAGFGLWILSLGGWVLGPAGAAIIALGLAWALLGLRRMRFAGRGDAPGLVQLDESRITFMGPTLGGSISVDELIEIRLLSLRGRRAWRLRQGDGQVLLVPIDSTGAEALFDAFATLPGLSSADLVAALQGDSPASGQSLPALDGGDRLVWRRAQKGLAPV</sequence>
<keyword evidence="1" id="KW-1133">Transmembrane helix</keyword>
<feature type="transmembrane region" description="Helical" evidence="1">
    <location>
        <begin position="38"/>
        <end position="56"/>
    </location>
</feature>
<keyword evidence="1" id="KW-0472">Membrane</keyword>
<keyword evidence="3" id="KW-1185">Reference proteome</keyword>
<organism evidence="2 3">
    <name type="scientific">Pseudogemmobacter lacusdianii</name>
    <dbReference type="NCBI Taxonomy" id="3069608"/>
    <lineage>
        <taxon>Bacteria</taxon>
        <taxon>Pseudomonadati</taxon>
        <taxon>Pseudomonadota</taxon>
        <taxon>Alphaproteobacteria</taxon>
        <taxon>Rhodobacterales</taxon>
        <taxon>Paracoccaceae</taxon>
        <taxon>Pseudogemmobacter</taxon>
    </lineage>
</organism>
<reference evidence="2 3" key="1">
    <citation type="submission" date="2023-08" db="EMBL/GenBank/DDBJ databases">
        <title>Characterization of two Paracoccaceae strains isolated from Phycosphere and proposal of Xinfangfangia lacusdiani sp. nov.</title>
        <authorList>
            <person name="Deng Y."/>
            <person name="Zhang Y.Q."/>
        </authorList>
    </citation>
    <scope>NUCLEOTIDE SEQUENCE [LARGE SCALE GENOMIC DNA]</scope>
    <source>
        <strain evidence="2 3">CPCC 101601</strain>
    </source>
</reference>
<dbReference type="Proteomes" id="UP001239680">
    <property type="component" value="Unassembled WGS sequence"/>
</dbReference>
<name>A0ABU0W0Y8_9RHOB</name>
<feature type="transmembrane region" description="Helical" evidence="1">
    <location>
        <begin position="12"/>
        <end position="32"/>
    </location>
</feature>
<protein>
    <submittedName>
        <fullName evidence="2">Uncharacterized protein</fullName>
    </submittedName>
</protein>
<dbReference type="EMBL" id="JAVDBT010000013">
    <property type="protein sequence ID" value="MDQ2067423.1"/>
    <property type="molecule type" value="Genomic_DNA"/>
</dbReference>
<dbReference type="RefSeq" id="WP_306681129.1">
    <property type="nucleotide sequence ID" value="NZ_JAVDBT010000013.1"/>
</dbReference>
<accession>A0ABU0W0Y8</accession>
<gene>
    <name evidence="2" type="ORF">Q9295_13675</name>
</gene>
<keyword evidence="1" id="KW-0812">Transmembrane</keyword>
<evidence type="ECO:0000256" key="1">
    <source>
        <dbReference type="SAM" id="Phobius"/>
    </source>
</evidence>
<comment type="caution">
    <text evidence="2">The sequence shown here is derived from an EMBL/GenBank/DDBJ whole genome shotgun (WGS) entry which is preliminary data.</text>
</comment>
<proteinExistence type="predicted"/>
<evidence type="ECO:0000313" key="2">
    <source>
        <dbReference type="EMBL" id="MDQ2067423.1"/>
    </source>
</evidence>
<evidence type="ECO:0000313" key="3">
    <source>
        <dbReference type="Proteomes" id="UP001239680"/>
    </source>
</evidence>